<proteinExistence type="inferred from homology"/>
<keyword evidence="6 9" id="KW-1133">Transmembrane helix</keyword>
<keyword evidence="3" id="KW-0050">Antiport</keyword>
<feature type="transmembrane region" description="Helical" evidence="9">
    <location>
        <begin position="44"/>
        <end position="63"/>
    </location>
</feature>
<keyword evidence="5 9" id="KW-0812">Transmembrane</keyword>
<dbReference type="RefSeq" id="WP_257533099.1">
    <property type="nucleotide sequence ID" value="NZ_JANKAS010000019.1"/>
</dbReference>
<evidence type="ECO:0000256" key="2">
    <source>
        <dbReference type="ARBA" id="ARBA00022448"/>
    </source>
</evidence>
<dbReference type="GO" id="GO:0015297">
    <property type="term" value="F:antiporter activity"/>
    <property type="evidence" value="ECO:0007669"/>
    <property type="project" value="UniProtKB-KW"/>
</dbReference>
<evidence type="ECO:0000256" key="3">
    <source>
        <dbReference type="ARBA" id="ARBA00022449"/>
    </source>
</evidence>
<dbReference type="InterPro" id="IPR018461">
    <property type="entry name" value="Na/H_Antiport_NhaC-like_C"/>
</dbReference>
<dbReference type="PANTHER" id="PTHR33451:SF3">
    <property type="entry name" value="MALATE-2H(+)_NA(+)-LACTATE ANTIPORTER"/>
    <property type="match status" value="1"/>
</dbReference>
<dbReference type="GO" id="GO:0005886">
    <property type="term" value="C:plasma membrane"/>
    <property type="evidence" value="ECO:0007669"/>
    <property type="project" value="UniProtKB-SubCell"/>
</dbReference>
<accession>A0AAE3L4I2</accession>
<feature type="transmembrane region" description="Helical" evidence="9">
    <location>
        <begin position="264"/>
        <end position="281"/>
    </location>
</feature>
<evidence type="ECO:0000256" key="1">
    <source>
        <dbReference type="ARBA" id="ARBA00004651"/>
    </source>
</evidence>
<evidence type="ECO:0000256" key="4">
    <source>
        <dbReference type="ARBA" id="ARBA00022475"/>
    </source>
</evidence>
<comment type="similarity">
    <text evidence="8">Belongs to the NhaC Na(+)/H(+) (TC 2.A.35) antiporter family.</text>
</comment>
<feature type="transmembrane region" description="Helical" evidence="9">
    <location>
        <begin position="357"/>
        <end position="377"/>
    </location>
</feature>
<feature type="transmembrane region" description="Helical" evidence="9">
    <location>
        <begin position="142"/>
        <end position="168"/>
    </location>
</feature>
<feature type="transmembrane region" description="Helical" evidence="9">
    <location>
        <begin position="20"/>
        <end position="38"/>
    </location>
</feature>
<evidence type="ECO:0000313" key="12">
    <source>
        <dbReference type="Proteomes" id="UP001205748"/>
    </source>
</evidence>
<dbReference type="PANTHER" id="PTHR33451">
    <property type="entry name" value="MALATE-2H(+)/NA(+)-LACTATE ANTIPORTER"/>
    <property type="match status" value="1"/>
</dbReference>
<keyword evidence="7 9" id="KW-0472">Membrane</keyword>
<feature type="transmembrane region" description="Helical" evidence="9">
    <location>
        <begin position="315"/>
        <end position="336"/>
    </location>
</feature>
<comment type="subcellular location">
    <subcellularLocation>
        <location evidence="1">Cell membrane</location>
        <topology evidence="1">Multi-pass membrane protein</topology>
    </subcellularLocation>
</comment>
<reference evidence="11" key="1">
    <citation type="submission" date="2022-07" db="EMBL/GenBank/DDBJ databases">
        <title>Enhanced cultured diversity of the mouse gut microbiota enables custom-made synthetic communities.</title>
        <authorList>
            <person name="Afrizal A."/>
        </authorList>
    </citation>
    <scope>NUCLEOTIDE SEQUENCE</scope>
    <source>
        <strain evidence="11">DSM 28593</strain>
    </source>
</reference>
<feature type="transmembrane region" description="Helical" evidence="9">
    <location>
        <begin position="75"/>
        <end position="94"/>
    </location>
</feature>
<protein>
    <submittedName>
        <fullName evidence="11">Na+/H+ antiporter NhaC</fullName>
    </submittedName>
</protein>
<comment type="caution">
    <text evidence="11">The sequence shown here is derived from an EMBL/GenBank/DDBJ whole genome shotgun (WGS) entry which is preliminary data.</text>
</comment>
<organism evidence="11 12">
    <name type="scientific">Irregularibacter muris</name>
    <dbReference type="NCBI Taxonomy" id="1796619"/>
    <lineage>
        <taxon>Bacteria</taxon>
        <taxon>Bacillati</taxon>
        <taxon>Bacillota</taxon>
        <taxon>Clostridia</taxon>
        <taxon>Eubacteriales</taxon>
        <taxon>Eubacteriaceae</taxon>
        <taxon>Irregularibacter</taxon>
    </lineage>
</organism>
<evidence type="ECO:0000259" key="10">
    <source>
        <dbReference type="Pfam" id="PF03553"/>
    </source>
</evidence>
<feature type="domain" description="Na+/H+ antiporter NhaC-like C-terminal" evidence="10">
    <location>
        <begin position="165"/>
        <end position="458"/>
    </location>
</feature>
<keyword evidence="12" id="KW-1185">Reference proteome</keyword>
<dbReference type="NCBIfam" id="TIGR00931">
    <property type="entry name" value="antiport_nhaC"/>
    <property type="match status" value="1"/>
</dbReference>
<dbReference type="AlphaFoldDB" id="A0AAE3L4I2"/>
<evidence type="ECO:0000313" key="11">
    <source>
        <dbReference type="EMBL" id="MCR1900108.1"/>
    </source>
</evidence>
<evidence type="ECO:0000256" key="8">
    <source>
        <dbReference type="ARBA" id="ARBA00038435"/>
    </source>
</evidence>
<evidence type="ECO:0000256" key="9">
    <source>
        <dbReference type="SAM" id="Phobius"/>
    </source>
</evidence>
<evidence type="ECO:0000256" key="7">
    <source>
        <dbReference type="ARBA" id="ARBA00023136"/>
    </source>
</evidence>
<feature type="transmembrane region" description="Helical" evidence="9">
    <location>
        <begin position="439"/>
        <end position="462"/>
    </location>
</feature>
<feature type="transmembrane region" description="Helical" evidence="9">
    <location>
        <begin position="194"/>
        <end position="215"/>
    </location>
</feature>
<dbReference type="Pfam" id="PF03553">
    <property type="entry name" value="Na_H_antiporter"/>
    <property type="match status" value="1"/>
</dbReference>
<dbReference type="InterPro" id="IPR052180">
    <property type="entry name" value="NhaC_Na-H+_Antiporter"/>
</dbReference>
<feature type="transmembrane region" description="Helical" evidence="9">
    <location>
        <begin position="114"/>
        <end position="135"/>
    </location>
</feature>
<name>A0AAE3L4I2_9FIRM</name>
<dbReference type="InterPro" id="IPR004770">
    <property type="entry name" value="Na/H_antiport_NhaC"/>
</dbReference>
<dbReference type="Proteomes" id="UP001205748">
    <property type="component" value="Unassembled WGS sequence"/>
</dbReference>
<evidence type="ECO:0000256" key="5">
    <source>
        <dbReference type="ARBA" id="ARBA00022692"/>
    </source>
</evidence>
<evidence type="ECO:0000256" key="6">
    <source>
        <dbReference type="ARBA" id="ARBA00022989"/>
    </source>
</evidence>
<dbReference type="EMBL" id="JANKAS010000019">
    <property type="protein sequence ID" value="MCR1900108.1"/>
    <property type="molecule type" value="Genomic_DNA"/>
</dbReference>
<sequence>MSENTKTQNPKVELTMKKALIGFLLPLATVLSLVISGVDIMIAMLAAIMVVAIFALVVGYKWEQVEQAVIEGGKSVLGAVMIMIMVGMLIGIWMSSGSVPSMLYYGLKLINPMLFLPITLIICVITSLATGTSWGTAGTMGVALIGVASGLGIPLPLVCGCILSGAVIGDKLSPLSETTLLASASSGTKLFDHIVSMLYTTVPLFLISFIAYGVLGAQYAQSNIDLENVNVLINGLESGFNINPLMLIPPVVVIVLSIKRVPSLAAFGIGILFSVIWAVIFQDTTFKEVLSVAINGYVSKTGVESLDNLLTRGGAMSMAYVMFTAMMAGMFSGVLRHLNILSTIMERVMKYVHTSKALIGTTLGAGLALMLGGGGQYTTLTLPGAAFREAYDDLDVHSSVLSRSMEDVGTMIDCIIPWTVSGVFYSGVFGVPVLEYLPFAFLSLLSPFMALFNAYFGFGVYYKNDQVKYRPFWRRSKHTPENSAKTVS</sequence>
<keyword evidence="4" id="KW-1003">Cell membrane</keyword>
<keyword evidence="2" id="KW-0813">Transport</keyword>
<gene>
    <name evidence="11" type="primary">nhaC</name>
    <name evidence="11" type="ORF">NSA47_14155</name>
</gene>